<evidence type="ECO:0000313" key="3">
    <source>
        <dbReference type="Proteomes" id="UP000297229"/>
    </source>
</evidence>
<protein>
    <submittedName>
        <fullName evidence="2">Uncharacterized protein</fullName>
    </submittedName>
</protein>
<comment type="caution">
    <text evidence="2">The sequence shown here is derived from an EMBL/GenBank/DDBJ whole genome shotgun (WGS) entry which is preliminary data.</text>
</comment>
<evidence type="ECO:0000313" key="2">
    <source>
        <dbReference type="EMBL" id="TGO60535.1"/>
    </source>
</evidence>
<proteinExistence type="predicted"/>
<dbReference type="AlphaFoldDB" id="A0A4Z1IGM0"/>
<organism evidence="2 3">
    <name type="scientific">Botrytis elliptica</name>
    <dbReference type="NCBI Taxonomy" id="278938"/>
    <lineage>
        <taxon>Eukaryota</taxon>
        <taxon>Fungi</taxon>
        <taxon>Dikarya</taxon>
        <taxon>Ascomycota</taxon>
        <taxon>Pezizomycotina</taxon>
        <taxon>Leotiomycetes</taxon>
        <taxon>Helotiales</taxon>
        <taxon>Sclerotiniaceae</taxon>
        <taxon>Botrytis</taxon>
    </lineage>
</organism>
<reference evidence="2 3" key="1">
    <citation type="submission" date="2017-12" db="EMBL/GenBank/DDBJ databases">
        <title>Comparative genomics of Botrytis spp.</title>
        <authorList>
            <person name="Valero-Jimenez C.A."/>
            <person name="Tapia P."/>
            <person name="Veloso J."/>
            <person name="Silva-Moreno E."/>
            <person name="Staats M."/>
            <person name="Valdes J.H."/>
            <person name="Van Kan J.A.L."/>
        </authorList>
    </citation>
    <scope>NUCLEOTIDE SEQUENCE [LARGE SCALE GENOMIC DNA]</scope>
    <source>
        <strain evidence="2 3">Be9601</strain>
    </source>
</reference>
<feature type="region of interest" description="Disordered" evidence="1">
    <location>
        <begin position="42"/>
        <end position="67"/>
    </location>
</feature>
<keyword evidence="3" id="KW-1185">Reference proteome</keyword>
<sequence length="67" mass="7086">MRKTRRDSAYTNQRCENLFIYVSSGTGEIFRGRVGEMGRGTVGADEAGAGGEDEGVHGGGEGVVVYD</sequence>
<dbReference type="Proteomes" id="UP000297229">
    <property type="component" value="Unassembled WGS sequence"/>
</dbReference>
<feature type="compositionally biased region" description="Gly residues" evidence="1">
    <location>
        <begin position="57"/>
        <end position="67"/>
    </location>
</feature>
<name>A0A4Z1IGM0_9HELO</name>
<gene>
    <name evidence="2" type="ORF">BELL_1197g00020</name>
</gene>
<evidence type="ECO:0000256" key="1">
    <source>
        <dbReference type="SAM" id="MobiDB-lite"/>
    </source>
</evidence>
<dbReference type="EMBL" id="PQXM01001195">
    <property type="protein sequence ID" value="TGO60535.1"/>
    <property type="molecule type" value="Genomic_DNA"/>
</dbReference>
<accession>A0A4Z1IGM0</accession>